<dbReference type="EMBL" id="QZBD01000322">
    <property type="protein sequence ID" value="THY19694.1"/>
    <property type="molecule type" value="Genomic_DNA"/>
</dbReference>
<dbReference type="Pfam" id="PF00702">
    <property type="entry name" value="Hydrolase"/>
    <property type="match status" value="1"/>
</dbReference>
<dbReference type="InterPro" id="IPR051540">
    <property type="entry name" value="S-2-haloacid_dehalogenase"/>
</dbReference>
<dbReference type="SFLD" id="SFLDS00003">
    <property type="entry name" value="Haloacid_Dehalogenase"/>
    <property type="match status" value="1"/>
</dbReference>
<evidence type="ECO:0000256" key="2">
    <source>
        <dbReference type="ARBA" id="ARBA00022801"/>
    </source>
</evidence>
<evidence type="ECO:0000313" key="4">
    <source>
        <dbReference type="Proteomes" id="UP000306584"/>
    </source>
</evidence>
<dbReference type="PRINTS" id="PR00413">
    <property type="entry name" value="HADHALOGNASE"/>
</dbReference>
<organism evidence="3 4">
    <name type="scientific">Aureobasidium pullulans</name>
    <name type="common">Black yeast</name>
    <name type="synonym">Pullularia pullulans</name>
    <dbReference type="NCBI Taxonomy" id="5580"/>
    <lineage>
        <taxon>Eukaryota</taxon>
        <taxon>Fungi</taxon>
        <taxon>Dikarya</taxon>
        <taxon>Ascomycota</taxon>
        <taxon>Pezizomycotina</taxon>
        <taxon>Dothideomycetes</taxon>
        <taxon>Dothideomycetidae</taxon>
        <taxon>Dothideales</taxon>
        <taxon>Saccotheciaceae</taxon>
        <taxon>Aureobasidium</taxon>
    </lineage>
</organism>
<dbReference type="GO" id="GO:0016791">
    <property type="term" value="F:phosphatase activity"/>
    <property type="evidence" value="ECO:0007669"/>
    <property type="project" value="UniProtKB-ARBA"/>
</dbReference>
<dbReference type="NCBIfam" id="TIGR01428">
    <property type="entry name" value="HAD_type_II"/>
    <property type="match status" value="1"/>
</dbReference>
<sequence length="261" mass="28927">MFETTSIHIWLEIMSGEKKTILAFDAYGTLLSTESIAKKLSSHFGQEKAQTIAATWRKYQLEYTWRLNSMNIYEDFSKVTLRSLRHALAESSVSLEQNDIDDLMKAYDSLSIFPDVAPALEAIAKQSKFYPVVFSNGTHTMVSNSVNKSPDLSKHASTFKEIVVVEEPKRFKPTPESYTHLAKSVGKDPSSKDDMASMWLISGNPFDVVGARAVGMQACWVDRAGNGWQDGLLEGELGRPTVIVSSLEEVPSKVSGVLPVQ</sequence>
<evidence type="ECO:0000313" key="3">
    <source>
        <dbReference type="EMBL" id="THY19694.1"/>
    </source>
</evidence>
<dbReference type="InterPro" id="IPR006328">
    <property type="entry name" value="2-HAD"/>
</dbReference>
<dbReference type="InterPro" id="IPR036412">
    <property type="entry name" value="HAD-like_sf"/>
</dbReference>
<dbReference type="InterPro" id="IPR023214">
    <property type="entry name" value="HAD_sf"/>
</dbReference>
<dbReference type="SUPFAM" id="SSF56784">
    <property type="entry name" value="HAD-like"/>
    <property type="match status" value="1"/>
</dbReference>
<dbReference type="Gene3D" id="1.10.150.240">
    <property type="entry name" value="Putative phosphatase, domain 2"/>
    <property type="match status" value="1"/>
</dbReference>
<dbReference type="PANTHER" id="PTHR43316:SF3">
    <property type="entry name" value="HALOACID DEHALOGENASE, TYPE II (AFU_ORTHOLOGUE AFUA_2G07750)-RELATED"/>
    <property type="match status" value="1"/>
</dbReference>
<protein>
    <submittedName>
        <fullName evidence="3">Haloacid dehalogenase, type II</fullName>
    </submittedName>
</protein>
<evidence type="ECO:0000256" key="1">
    <source>
        <dbReference type="ARBA" id="ARBA00008106"/>
    </source>
</evidence>
<accession>A0A4S9KV87</accession>
<keyword evidence="2" id="KW-0378">Hydrolase</keyword>
<dbReference type="Gene3D" id="3.40.50.1000">
    <property type="entry name" value="HAD superfamily/HAD-like"/>
    <property type="match status" value="1"/>
</dbReference>
<dbReference type="InterPro" id="IPR006439">
    <property type="entry name" value="HAD-SF_hydro_IA"/>
</dbReference>
<dbReference type="AlphaFoldDB" id="A0A4S9KV87"/>
<reference evidence="3 4" key="1">
    <citation type="submission" date="2018-10" db="EMBL/GenBank/DDBJ databases">
        <title>Fifty Aureobasidium pullulans genomes reveal a recombining polyextremotolerant generalist.</title>
        <authorList>
            <person name="Gostincar C."/>
            <person name="Turk M."/>
            <person name="Zajc J."/>
            <person name="Gunde-Cimerman N."/>
        </authorList>
    </citation>
    <scope>NUCLEOTIDE SEQUENCE [LARGE SCALE GENOMIC DNA]</scope>
    <source>
        <strain evidence="3 4">EXF-6604</strain>
    </source>
</reference>
<comment type="caution">
    <text evidence="3">The sequence shown here is derived from an EMBL/GenBank/DDBJ whole genome shotgun (WGS) entry which is preliminary data.</text>
</comment>
<gene>
    <name evidence="3" type="ORF">D6D01_07014</name>
</gene>
<dbReference type="PANTHER" id="PTHR43316">
    <property type="entry name" value="HYDROLASE, HALOACID DELAHOGENASE-RELATED"/>
    <property type="match status" value="1"/>
</dbReference>
<dbReference type="InterPro" id="IPR023198">
    <property type="entry name" value="PGP-like_dom2"/>
</dbReference>
<dbReference type="Proteomes" id="UP000306584">
    <property type="component" value="Unassembled WGS sequence"/>
</dbReference>
<dbReference type="NCBIfam" id="TIGR01493">
    <property type="entry name" value="HAD-SF-IA-v2"/>
    <property type="match status" value="1"/>
</dbReference>
<proteinExistence type="inferred from homology"/>
<comment type="similarity">
    <text evidence="1">Belongs to the HAD-like hydrolase superfamily. S-2-haloalkanoic acid dehalogenase family.</text>
</comment>
<dbReference type="SFLD" id="SFLDG01129">
    <property type="entry name" value="C1.5:_HAD__Beta-PGM__Phosphata"/>
    <property type="match status" value="1"/>
</dbReference>
<dbReference type="GO" id="GO:0019120">
    <property type="term" value="F:hydrolase activity, acting on acid halide bonds, in C-halide compounds"/>
    <property type="evidence" value="ECO:0007669"/>
    <property type="project" value="InterPro"/>
</dbReference>
<name>A0A4S9KV87_AURPU</name>